<feature type="binding site" evidence="10">
    <location>
        <begin position="274"/>
        <end position="288"/>
    </location>
    <ligand>
        <name>NAD(+)</name>
        <dbReference type="ChEBI" id="CHEBI:57540"/>
    </ligand>
</feature>
<keyword evidence="5 10" id="KW-0819">tRNA processing</keyword>
<dbReference type="Pfam" id="PF13932">
    <property type="entry name" value="SAM_GIDA_C"/>
    <property type="match status" value="1"/>
</dbReference>
<dbReference type="EMBL" id="JADCKC010000002">
    <property type="protein sequence ID" value="MBE5037912.1"/>
    <property type="molecule type" value="Genomic_DNA"/>
</dbReference>
<dbReference type="Gene3D" id="1.10.150.570">
    <property type="entry name" value="GidA associated domain, C-terminal subdomain"/>
    <property type="match status" value="1"/>
</dbReference>
<comment type="caution">
    <text evidence="10">Lacks conserved residue(s) required for the propagation of feature annotation.</text>
</comment>
<sequence length="639" mass="70141">MDHLGSYDVIVVGAGHAGIEAAHAAAILGARTAVFTLTLDFIGNMPCNPSIGGTAKGHLVREIDALGGLMGIAADATFLQSRMLNRGKGPAVHSLRVQTDRKRYHMYMKHALELTPNLDIHQAEIVGIDVQDGRVAGVYTNLNGYYACKCVVIATGTTLGGRIFVGDAHYDGGPDGQHAATRLTEDLVAHGFTLRRFKTGTPARVHRRSIDFSKLERQPGDPDESLQPFSFLTRTPMHNKVDCYIAYTNPDTHRVILENLHRSPLYGGMIQGVGPRYCPSIEDKVVRFKDKQRHPVFVEPCGEDTEEMYLQGLSSSLPEAVQNAMYHSIVGFEQLEIMRPAYAIEYDCVDPTTLQPTLESKVVSGVYGAGQFNGTSGYEEAAAQGLLAGLNAARHALGKSELVLARHTSYLGTLVDDLVTKGVMDPYRMMTSRSEYRLSLRQDNADERLAPIGREYGLVDDDRWAVFCHDRDIKNAELARLASTKVKLADLKAVAGDADIGETGGTAEELLRRPQVRYEMIAKVIGRGEGVTPTMALRIETEIRYAGYIAREQRIIREIQRHEKVAIPADFDYAPLTTLTLEAREKLARILPRTLAQAGRIPGVSPSDLSQLSLALLHHGAAKTQPAQTPETSHREEPQ</sequence>
<dbReference type="NCBIfam" id="TIGR00136">
    <property type="entry name" value="mnmG_gidA"/>
    <property type="match status" value="1"/>
</dbReference>
<proteinExistence type="inferred from homology"/>
<evidence type="ECO:0000256" key="2">
    <source>
        <dbReference type="ARBA" id="ARBA00007653"/>
    </source>
</evidence>
<dbReference type="InterPro" id="IPR040131">
    <property type="entry name" value="MnmG_N"/>
</dbReference>
<keyword evidence="10" id="KW-0963">Cytoplasm</keyword>
<dbReference type="Proteomes" id="UP000768567">
    <property type="component" value="Unassembled WGS sequence"/>
</dbReference>
<dbReference type="InterPro" id="IPR002218">
    <property type="entry name" value="MnmG-rel"/>
</dbReference>
<evidence type="ECO:0000313" key="14">
    <source>
        <dbReference type="Proteomes" id="UP000768567"/>
    </source>
</evidence>
<keyword evidence="7 10" id="KW-0520">NAD</keyword>
<feature type="domain" description="tRNA uridine 5-carboxymethylaminomethyl modification enzyme C-terminal subdomain" evidence="12">
    <location>
        <begin position="543"/>
        <end position="614"/>
    </location>
</feature>
<feature type="region of interest" description="Disordered" evidence="11">
    <location>
        <begin position="620"/>
        <end position="639"/>
    </location>
</feature>
<evidence type="ECO:0000256" key="5">
    <source>
        <dbReference type="ARBA" id="ARBA00022694"/>
    </source>
</evidence>
<protein>
    <recommendedName>
        <fullName evidence="3 10">tRNA uridine 5-carboxymethylaminomethyl modification enzyme MnmG</fullName>
    </recommendedName>
    <alternativeName>
        <fullName evidence="9 10">Glucose-inhibited division protein A</fullName>
    </alternativeName>
</protein>
<dbReference type="SUPFAM" id="SSF51905">
    <property type="entry name" value="FAD/NAD(P)-binding domain"/>
    <property type="match status" value="1"/>
</dbReference>
<name>A0ABR9R461_9FIRM</name>
<dbReference type="InterPro" id="IPR049312">
    <property type="entry name" value="GIDA_C_N"/>
</dbReference>
<keyword evidence="14" id="KW-1185">Reference proteome</keyword>
<dbReference type="PROSITE" id="PS01280">
    <property type="entry name" value="GIDA_1"/>
    <property type="match status" value="1"/>
</dbReference>
<evidence type="ECO:0000256" key="8">
    <source>
        <dbReference type="ARBA" id="ARBA00025948"/>
    </source>
</evidence>
<dbReference type="PANTHER" id="PTHR11806:SF0">
    <property type="entry name" value="PROTEIN MTO1 HOMOLOG, MITOCHONDRIAL"/>
    <property type="match status" value="1"/>
</dbReference>
<dbReference type="PRINTS" id="PR00411">
    <property type="entry name" value="PNDRDTASEI"/>
</dbReference>
<comment type="subcellular location">
    <subcellularLocation>
        <location evidence="10">Cytoplasm</location>
    </subcellularLocation>
</comment>
<evidence type="ECO:0000259" key="12">
    <source>
        <dbReference type="SMART" id="SM01228"/>
    </source>
</evidence>
<evidence type="ECO:0000256" key="9">
    <source>
        <dbReference type="ARBA" id="ARBA00031800"/>
    </source>
</evidence>
<dbReference type="InterPro" id="IPR036188">
    <property type="entry name" value="FAD/NAD-bd_sf"/>
</dbReference>
<evidence type="ECO:0000256" key="4">
    <source>
        <dbReference type="ARBA" id="ARBA00022630"/>
    </source>
</evidence>
<reference evidence="13 14" key="1">
    <citation type="submission" date="2020-10" db="EMBL/GenBank/DDBJ databases">
        <title>ChiBAC.</title>
        <authorList>
            <person name="Zenner C."/>
            <person name="Hitch T.C.A."/>
            <person name="Clavel T."/>
        </authorList>
    </citation>
    <scope>NUCLEOTIDE SEQUENCE [LARGE SCALE GENOMIC DNA]</scope>
    <source>
        <strain evidence="13 14">DSM 109015</strain>
    </source>
</reference>
<comment type="similarity">
    <text evidence="2 10">Belongs to the MnmG family.</text>
</comment>
<comment type="cofactor">
    <cofactor evidence="1 10">
        <name>FAD</name>
        <dbReference type="ChEBI" id="CHEBI:57692"/>
    </cofactor>
</comment>
<dbReference type="InterPro" id="IPR026904">
    <property type="entry name" value="MnmG_C"/>
</dbReference>
<dbReference type="PROSITE" id="PS01281">
    <property type="entry name" value="GIDA_2"/>
    <property type="match status" value="1"/>
</dbReference>
<dbReference type="PANTHER" id="PTHR11806">
    <property type="entry name" value="GLUCOSE INHIBITED DIVISION PROTEIN A"/>
    <property type="match status" value="1"/>
</dbReference>
<accession>A0ABR9R461</accession>
<dbReference type="SMART" id="SM01228">
    <property type="entry name" value="GIDA_assoc_3"/>
    <property type="match status" value="1"/>
</dbReference>
<dbReference type="InterPro" id="IPR004416">
    <property type="entry name" value="MnmG"/>
</dbReference>
<gene>
    <name evidence="10 13" type="primary">mnmG</name>
    <name evidence="10" type="synonym">gidA</name>
    <name evidence="13" type="ORF">INF35_08965</name>
</gene>
<evidence type="ECO:0000256" key="11">
    <source>
        <dbReference type="SAM" id="MobiDB-lite"/>
    </source>
</evidence>
<evidence type="ECO:0000256" key="1">
    <source>
        <dbReference type="ARBA" id="ARBA00001974"/>
    </source>
</evidence>
<dbReference type="Pfam" id="PF01134">
    <property type="entry name" value="GIDA"/>
    <property type="match status" value="1"/>
</dbReference>
<dbReference type="InterPro" id="IPR020595">
    <property type="entry name" value="MnmG-rel_CS"/>
</dbReference>
<dbReference type="HAMAP" id="MF_00129">
    <property type="entry name" value="MnmG_GidA"/>
    <property type="match status" value="1"/>
</dbReference>
<keyword evidence="4 10" id="KW-0285">Flavoprotein</keyword>
<evidence type="ECO:0000256" key="10">
    <source>
        <dbReference type="HAMAP-Rule" id="MF_00129"/>
    </source>
</evidence>
<dbReference type="Pfam" id="PF21680">
    <property type="entry name" value="GIDA_C_1st"/>
    <property type="match status" value="1"/>
</dbReference>
<keyword evidence="6 10" id="KW-0274">FAD</keyword>
<dbReference type="RefSeq" id="WP_193501789.1">
    <property type="nucleotide sequence ID" value="NZ_JADCKC010000002.1"/>
</dbReference>
<comment type="caution">
    <text evidence="13">The sequence shown here is derived from an EMBL/GenBank/DDBJ whole genome shotgun (WGS) entry which is preliminary data.</text>
</comment>
<evidence type="ECO:0000256" key="6">
    <source>
        <dbReference type="ARBA" id="ARBA00022827"/>
    </source>
</evidence>
<dbReference type="Gene3D" id="1.10.10.1800">
    <property type="entry name" value="tRNA uridine 5-carboxymethylaminomethyl modification enzyme MnmG/GidA"/>
    <property type="match status" value="1"/>
</dbReference>
<evidence type="ECO:0000256" key="3">
    <source>
        <dbReference type="ARBA" id="ARBA00020461"/>
    </source>
</evidence>
<evidence type="ECO:0000256" key="7">
    <source>
        <dbReference type="ARBA" id="ARBA00023027"/>
    </source>
</evidence>
<dbReference type="Gene3D" id="3.50.50.60">
    <property type="entry name" value="FAD/NAD(P)-binding domain"/>
    <property type="match status" value="2"/>
</dbReference>
<dbReference type="InterPro" id="IPR044920">
    <property type="entry name" value="MnmG_C_subdom_sf"/>
</dbReference>
<comment type="subunit">
    <text evidence="8 10">Homodimer. Heterotetramer of two MnmE and two MnmG subunits.</text>
</comment>
<evidence type="ECO:0000313" key="13">
    <source>
        <dbReference type="EMBL" id="MBE5037912.1"/>
    </source>
</evidence>
<comment type="function">
    <text evidence="10">NAD-binding protein involved in the addition of a carboxymethylaminomethyl (cmnm) group at the wobble position (U34) of certain tRNAs, forming tRNA-cmnm(5)s(2)U34.</text>
</comment>
<feature type="binding site" evidence="10">
    <location>
        <begin position="13"/>
        <end position="18"/>
    </location>
    <ligand>
        <name>FAD</name>
        <dbReference type="ChEBI" id="CHEBI:57692"/>
    </ligand>
</feature>
<dbReference type="InterPro" id="IPR047001">
    <property type="entry name" value="MnmG_C_subdom"/>
</dbReference>
<organism evidence="13 14">
    <name type="scientific">Gemmiger gallinarum</name>
    <dbReference type="NCBI Taxonomy" id="2779354"/>
    <lineage>
        <taxon>Bacteria</taxon>
        <taxon>Bacillati</taxon>
        <taxon>Bacillota</taxon>
        <taxon>Clostridia</taxon>
        <taxon>Eubacteriales</taxon>
        <taxon>Gemmiger</taxon>
    </lineage>
</organism>